<reference evidence="2" key="1">
    <citation type="submission" date="2023-07" db="EMBL/GenBank/DDBJ databases">
        <title>Genome content predicts the carbon catabolic preferences of heterotrophic bacteria.</title>
        <authorList>
            <person name="Gralka M."/>
        </authorList>
    </citation>
    <scope>NUCLEOTIDE SEQUENCE</scope>
    <source>
        <strain evidence="2">5G01</strain>
    </source>
</reference>
<dbReference type="PANTHER" id="PTHR21310">
    <property type="entry name" value="AMINOGLYCOSIDE PHOSPHOTRANSFERASE-RELATED-RELATED"/>
    <property type="match status" value="1"/>
</dbReference>
<dbReference type="RefSeq" id="WP_305451243.1">
    <property type="nucleotide sequence ID" value="NZ_CAXHZV010000027.1"/>
</dbReference>
<proteinExistence type="predicted"/>
<evidence type="ECO:0000313" key="2">
    <source>
        <dbReference type="EMBL" id="MDP2524372.1"/>
    </source>
</evidence>
<sequence>MVILDPDIQCIVNELLGRPARWRGLARQGTTNHIYVSEGLSDTCVLRVNTSASVLGVNRGREEQVLAAIQGYAWAPVVIAITKEWLLSPLYDEASTLDPMSIVAIIAELQRLPKPDDSSSLIIDYHGLWRSYQEKIEQAPLSQQKRWLPLLHKTQDLFNQLPPLDYVWTHHDLHPGNIVASHQTANLQAVLLDWEYAGIGSAWVDACGLHQHWGISADILCKELPAFRGLSAPMVKEGIDATQNWLVALEAMWQAVNGLDKADTISISRY</sequence>
<gene>
    <name evidence="2" type="ORF">Q8W30_17545</name>
</gene>
<protein>
    <submittedName>
        <fullName evidence="2">Phosphotransferase</fullName>
    </submittedName>
</protein>
<dbReference type="Proteomes" id="UP001177341">
    <property type="component" value="Unassembled WGS sequence"/>
</dbReference>
<dbReference type="Gene3D" id="3.90.1200.10">
    <property type="match status" value="1"/>
</dbReference>
<name>A0ABT9F014_9GAMM</name>
<dbReference type="SUPFAM" id="SSF56112">
    <property type="entry name" value="Protein kinase-like (PK-like)"/>
    <property type="match status" value="1"/>
</dbReference>
<keyword evidence="3" id="KW-1185">Reference proteome</keyword>
<comment type="caution">
    <text evidence="2">The sequence shown here is derived from an EMBL/GenBank/DDBJ whole genome shotgun (WGS) entry which is preliminary data.</text>
</comment>
<dbReference type="InterPro" id="IPR051678">
    <property type="entry name" value="AGP_Transferase"/>
</dbReference>
<evidence type="ECO:0000313" key="3">
    <source>
        <dbReference type="Proteomes" id="UP001177341"/>
    </source>
</evidence>
<dbReference type="InterPro" id="IPR002575">
    <property type="entry name" value="Aminoglycoside_PTrfase"/>
</dbReference>
<dbReference type="Pfam" id="PF01636">
    <property type="entry name" value="APH"/>
    <property type="match status" value="1"/>
</dbReference>
<evidence type="ECO:0000259" key="1">
    <source>
        <dbReference type="Pfam" id="PF01636"/>
    </source>
</evidence>
<dbReference type="InterPro" id="IPR011009">
    <property type="entry name" value="Kinase-like_dom_sf"/>
</dbReference>
<accession>A0ABT9F014</accession>
<feature type="domain" description="Aminoglycoside phosphotransferase" evidence="1">
    <location>
        <begin position="102"/>
        <end position="218"/>
    </location>
</feature>
<organism evidence="2 3">
    <name type="scientific">Neptunomonas phycophila</name>
    <dbReference type="NCBI Taxonomy" id="1572645"/>
    <lineage>
        <taxon>Bacteria</taxon>
        <taxon>Pseudomonadati</taxon>
        <taxon>Pseudomonadota</taxon>
        <taxon>Gammaproteobacteria</taxon>
        <taxon>Oceanospirillales</taxon>
        <taxon>Oceanospirillaceae</taxon>
        <taxon>Neptunomonas</taxon>
    </lineage>
</organism>
<dbReference type="PANTHER" id="PTHR21310:SF48">
    <property type="entry name" value="AMINOGLYCOSIDE PHOSPHOTRANSFERASE DOMAIN-CONTAINING PROTEIN"/>
    <property type="match status" value="1"/>
</dbReference>
<dbReference type="EMBL" id="JAUYVO010000019">
    <property type="protein sequence ID" value="MDP2524372.1"/>
    <property type="molecule type" value="Genomic_DNA"/>
</dbReference>